<dbReference type="GO" id="GO:0016747">
    <property type="term" value="F:acyltransferase activity, transferring groups other than amino-acyl groups"/>
    <property type="evidence" value="ECO:0007669"/>
    <property type="project" value="InterPro"/>
</dbReference>
<dbReference type="PANTHER" id="PTHR43617">
    <property type="entry name" value="L-AMINO ACID N-ACETYLTRANSFERASE"/>
    <property type="match status" value="1"/>
</dbReference>
<dbReference type="EMBL" id="KC520480">
    <property type="protein sequence ID" value="AHB51670.1"/>
    <property type="molecule type" value="Genomic_DNA"/>
</dbReference>
<dbReference type="SUPFAM" id="SSF55729">
    <property type="entry name" value="Acyl-CoA N-acyltransferases (Nat)"/>
    <property type="match status" value="1"/>
</dbReference>
<dbReference type="Pfam" id="PF00583">
    <property type="entry name" value="Acetyltransf_1"/>
    <property type="match status" value="1"/>
</dbReference>
<dbReference type="CDD" id="cd04301">
    <property type="entry name" value="NAT_SF"/>
    <property type="match status" value="1"/>
</dbReference>
<evidence type="ECO:0000313" key="2">
    <source>
        <dbReference type="EMBL" id="AHB51670.1"/>
    </source>
</evidence>
<organism evidence="2">
    <name type="scientific">mixed culture bacterium SIS_P_3</name>
    <dbReference type="NCBI Taxonomy" id="1424461"/>
    <lineage>
        <taxon>Bacteria</taxon>
    </lineage>
</organism>
<accession>V5SL16</accession>
<sequence length="196" mass="21780">MASLSNEYSEKEVIYMRILSLTKDNKGMQEEAARLLLTGFANSWNEWGECLEEVEESLQEDRISRVAVDENGKVIGWIGGVSNYGGNVWDLHPLVVHKDYQGQGIGKALVADFKSCVREKGGRTIFLGTDDEDNGTTLFGEDLYPNVLGNLQQIKNRNQHPFAFYEKVGFSVVGVLPDANGFGKPDIFMAKRVAAK</sequence>
<evidence type="ECO:0000259" key="1">
    <source>
        <dbReference type="PROSITE" id="PS51186"/>
    </source>
</evidence>
<dbReference type="PROSITE" id="PS51186">
    <property type="entry name" value="GNAT"/>
    <property type="match status" value="1"/>
</dbReference>
<feature type="domain" description="N-acetyltransferase" evidence="1">
    <location>
        <begin position="16"/>
        <end position="194"/>
    </location>
</feature>
<dbReference type="InterPro" id="IPR016181">
    <property type="entry name" value="Acyl_CoA_acyltransferase"/>
</dbReference>
<dbReference type="Gene3D" id="3.40.630.30">
    <property type="match status" value="1"/>
</dbReference>
<dbReference type="AlphaFoldDB" id="V5SL16"/>
<protein>
    <submittedName>
        <fullName evidence="2">Putative porphobilinogen deaminase</fullName>
    </submittedName>
</protein>
<name>V5SL16_UNCXX</name>
<reference evidence="2" key="1">
    <citation type="journal article" date="2015" name="PLoS ONE">
        <title>Functional characterization of bacteria isolated from ancient arctic soil exposes diverse resistance mechanisms to modern antibiotics.</title>
        <authorList>
            <person name="Perron G.G."/>
            <person name="Whyte L."/>
            <person name="Turnbaugh P.J."/>
            <person name="Goordial J."/>
            <person name="Hanage W.P."/>
            <person name="Dantas G."/>
            <person name="Desai M.M."/>
        </authorList>
    </citation>
    <scope>NUCLEOTIDE SEQUENCE</scope>
</reference>
<proteinExistence type="predicted"/>
<dbReference type="InterPro" id="IPR050276">
    <property type="entry name" value="MshD_Acetyltransferase"/>
</dbReference>
<dbReference type="InterPro" id="IPR000182">
    <property type="entry name" value="GNAT_dom"/>
</dbReference>